<evidence type="ECO:0000313" key="5">
    <source>
        <dbReference type="Proteomes" id="UP001627154"/>
    </source>
</evidence>
<accession>A0ABD2XMQ6</accession>
<dbReference type="Gene3D" id="1.25.40.20">
    <property type="entry name" value="Ankyrin repeat-containing domain"/>
    <property type="match status" value="3"/>
</dbReference>
<evidence type="ECO:0000256" key="3">
    <source>
        <dbReference type="PROSITE-ProRule" id="PRU00023"/>
    </source>
</evidence>
<feature type="repeat" description="ANK" evidence="3">
    <location>
        <begin position="285"/>
        <end position="317"/>
    </location>
</feature>
<dbReference type="Proteomes" id="UP001627154">
    <property type="component" value="Unassembled WGS sequence"/>
</dbReference>
<dbReference type="PANTHER" id="PTHR24198">
    <property type="entry name" value="ANKYRIN REPEAT AND PROTEIN KINASE DOMAIN-CONTAINING PROTEIN"/>
    <property type="match status" value="1"/>
</dbReference>
<dbReference type="PROSITE" id="PS50297">
    <property type="entry name" value="ANK_REP_REGION"/>
    <property type="match status" value="3"/>
</dbReference>
<evidence type="ECO:0000256" key="2">
    <source>
        <dbReference type="ARBA" id="ARBA00023043"/>
    </source>
</evidence>
<protein>
    <submittedName>
        <fullName evidence="4">Uncharacterized protein</fullName>
    </submittedName>
</protein>
<evidence type="ECO:0000313" key="4">
    <source>
        <dbReference type="EMBL" id="KAL3406612.1"/>
    </source>
</evidence>
<feature type="repeat" description="ANK" evidence="3">
    <location>
        <begin position="211"/>
        <end position="243"/>
    </location>
</feature>
<evidence type="ECO:0000256" key="1">
    <source>
        <dbReference type="ARBA" id="ARBA00022737"/>
    </source>
</evidence>
<dbReference type="AlphaFoldDB" id="A0ABD2XMQ6"/>
<feature type="repeat" description="ANK" evidence="3">
    <location>
        <begin position="358"/>
        <end position="390"/>
    </location>
</feature>
<dbReference type="InterPro" id="IPR002110">
    <property type="entry name" value="Ankyrin_rpt"/>
</dbReference>
<dbReference type="SUPFAM" id="SSF48403">
    <property type="entry name" value="Ankyrin repeat"/>
    <property type="match status" value="1"/>
</dbReference>
<dbReference type="PRINTS" id="PR01415">
    <property type="entry name" value="ANKYRIN"/>
</dbReference>
<dbReference type="Pfam" id="PF00023">
    <property type="entry name" value="Ank"/>
    <property type="match status" value="1"/>
</dbReference>
<name>A0ABD2XMQ6_9HYME</name>
<proteinExistence type="predicted"/>
<gene>
    <name evidence="4" type="ORF">TKK_000773</name>
</gene>
<dbReference type="PANTHER" id="PTHR24198:SF165">
    <property type="entry name" value="ANKYRIN REPEAT-CONTAINING PROTEIN-RELATED"/>
    <property type="match status" value="1"/>
</dbReference>
<keyword evidence="1" id="KW-0677">Repeat</keyword>
<reference evidence="4 5" key="1">
    <citation type="journal article" date="2024" name="bioRxiv">
        <title>A reference genome for Trichogramma kaykai: A tiny desert-dwelling parasitoid wasp with competing sex-ratio distorters.</title>
        <authorList>
            <person name="Culotta J."/>
            <person name="Lindsey A.R."/>
        </authorList>
    </citation>
    <scope>NUCLEOTIDE SEQUENCE [LARGE SCALE GENOMIC DNA]</scope>
    <source>
        <strain evidence="4 5">KSX58</strain>
    </source>
</reference>
<dbReference type="Pfam" id="PF12796">
    <property type="entry name" value="Ank_2"/>
    <property type="match status" value="2"/>
</dbReference>
<keyword evidence="2 3" id="KW-0040">ANK repeat</keyword>
<dbReference type="SMART" id="SM00248">
    <property type="entry name" value="ANK"/>
    <property type="match status" value="7"/>
</dbReference>
<comment type="caution">
    <text evidence="4">The sequence shown here is derived from an EMBL/GenBank/DDBJ whole genome shotgun (WGS) entry which is preliminary data.</text>
</comment>
<organism evidence="4 5">
    <name type="scientific">Trichogramma kaykai</name>
    <dbReference type="NCBI Taxonomy" id="54128"/>
    <lineage>
        <taxon>Eukaryota</taxon>
        <taxon>Metazoa</taxon>
        <taxon>Ecdysozoa</taxon>
        <taxon>Arthropoda</taxon>
        <taxon>Hexapoda</taxon>
        <taxon>Insecta</taxon>
        <taxon>Pterygota</taxon>
        <taxon>Neoptera</taxon>
        <taxon>Endopterygota</taxon>
        <taxon>Hymenoptera</taxon>
        <taxon>Apocrita</taxon>
        <taxon>Proctotrupomorpha</taxon>
        <taxon>Chalcidoidea</taxon>
        <taxon>Trichogrammatidae</taxon>
        <taxon>Trichogramma</taxon>
    </lineage>
</organism>
<keyword evidence="5" id="KW-1185">Reference proteome</keyword>
<dbReference type="InterPro" id="IPR036770">
    <property type="entry name" value="Ankyrin_rpt-contain_sf"/>
</dbReference>
<sequence length="441" mass="49654">MVQLSNNNVVAEESDLPLPELEEFLRVNINTEKDDTRYIECLSLIERMTRSNYKDQLKVDQEGKKLLQRTTALHFVARRDVPMESSELRALFGVYDRFERNYVDETGLSHFHVACRFGLYDVVEQYIEAGQSPDLRPLQTVDPPLHLALHYGHWKTAKLLLSRGRADPNATSRDGLTPLHVLSQNPKSDTDLAQTLLRGDVAVRVDAWDKFGNTPLHLALHYGNAKMVEFLLRHGANPNFVNGALMAPLHVISRRDRYGNLTELFFSVAADEMNLSVQVDAKDNKDNTPLHYALQRGLKRVVVLLLRRGADPNLAGAGGDNCLHILCRKQYDGELIDAFFEVINDRRQLMEVNAQDERGDTPLHLALRRDDQAMAELLLRSGADALLANKEGDTPLLMMSRNHDECRDLLDILTSLTLNQPQMVLIEVVSSSATTVTSTVA</sequence>
<dbReference type="PROSITE" id="PS50088">
    <property type="entry name" value="ANK_REPEAT"/>
    <property type="match status" value="3"/>
</dbReference>
<dbReference type="EMBL" id="JBJJXI010000018">
    <property type="protein sequence ID" value="KAL3406612.1"/>
    <property type="molecule type" value="Genomic_DNA"/>
</dbReference>